<feature type="domain" description="FAD/NAD(P)-binding" evidence="3">
    <location>
        <begin position="7"/>
        <end position="178"/>
    </location>
</feature>
<dbReference type="InterPro" id="IPR023753">
    <property type="entry name" value="FAD/NAD-binding_dom"/>
</dbReference>
<dbReference type="RefSeq" id="WP_290358292.1">
    <property type="nucleotide sequence ID" value="NZ_JAUHHC010000002.1"/>
</dbReference>
<gene>
    <name evidence="4" type="ORF">QWJ38_06740</name>
</gene>
<dbReference type="PRINTS" id="PR00368">
    <property type="entry name" value="FADPNR"/>
</dbReference>
<accession>A0ABT8DNN0</accession>
<evidence type="ECO:0000313" key="5">
    <source>
        <dbReference type="Proteomes" id="UP001228044"/>
    </source>
</evidence>
<dbReference type="Gene3D" id="3.50.50.60">
    <property type="entry name" value="FAD/NAD(P)-binding domain"/>
    <property type="match status" value="3"/>
</dbReference>
<sequence length="289" mass="30698">MPNTASFDCLIVGAGPAGLTAAIYLRRFHRRVLLVDAGGSRLLKVSRSHNCPGYPDGIAGAELIRRLQRQLGRFGGAVIHGEIGSAQRREDGLFELRFAAETLPLRTRTLLLCTGVEDRLPALPGTAQLCEADLLRQCPICDGHEHSGRHIGVLGDTAHAEHEADFLRDYAASVRVIALSGPPDTPVAEALELDAGGARVRMSDATQPRFDVLYAALGVRPRNSLAAQLGARLDERGAVVVDAHCRSSVDGLYAAGDLVSALDQIAVAFGHGAIAATALHNALRERDAQ</sequence>
<evidence type="ECO:0000313" key="4">
    <source>
        <dbReference type="EMBL" id="MDN3919974.1"/>
    </source>
</evidence>
<protein>
    <submittedName>
        <fullName evidence="4">NAD(P)/FAD-dependent oxidoreductase</fullName>
    </submittedName>
</protein>
<keyword evidence="2" id="KW-0560">Oxidoreductase</keyword>
<dbReference type="Pfam" id="PF07992">
    <property type="entry name" value="Pyr_redox_2"/>
    <property type="match status" value="2"/>
</dbReference>
<organism evidence="4 5">
    <name type="scientific">Roseateles violae</name>
    <dbReference type="NCBI Taxonomy" id="3058042"/>
    <lineage>
        <taxon>Bacteria</taxon>
        <taxon>Pseudomonadati</taxon>
        <taxon>Pseudomonadota</taxon>
        <taxon>Betaproteobacteria</taxon>
        <taxon>Burkholderiales</taxon>
        <taxon>Sphaerotilaceae</taxon>
        <taxon>Roseateles</taxon>
    </lineage>
</organism>
<evidence type="ECO:0000259" key="3">
    <source>
        <dbReference type="Pfam" id="PF07992"/>
    </source>
</evidence>
<feature type="domain" description="FAD/NAD(P)-binding" evidence="3">
    <location>
        <begin position="198"/>
        <end position="272"/>
    </location>
</feature>
<name>A0ABT8DNN0_9BURK</name>
<keyword evidence="5" id="KW-1185">Reference proteome</keyword>
<comment type="caution">
    <text evidence="4">The sequence shown here is derived from an EMBL/GenBank/DDBJ whole genome shotgun (WGS) entry which is preliminary data.</text>
</comment>
<dbReference type="PANTHER" id="PTHR48105">
    <property type="entry name" value="THIOREDOXIN REDUCTASE 1-RELATED-RELATED"/>
    <property type="match status" value="1"/>
</dbReference>
<dbReference type="SUPFAM" id="SSF51905">
    <property type="entry name" value="FAD/NAD(P)-binding domain"/>
    <property type="match status" value="1"/>
</dbReference>
<dbReference type="PRINTS" id="PR00469">
    <property type="entry name" value="PNDRDTASEII"/>
</dbReference>
<reference evidence="4 5" key="1">
    <citation type="submission" date="2023-06" db="EMBL/GenBank/DDBJ databases">
        <title>Pelomonas sp. PFR6 16S ribosomal RNA gene Genome sequencing and assembly.</title>
        <authorList>
            <person name="Woo H."/>
        </authorList>
    </citation>
    <scope>NUCLEOTIDE SEQUENCE [LARGE SCALE GENOMIC DNA]</scope>
    <source>
        <strain evidence="4 5">PFR6</strain>
    </source>
</reference>
<evidence type="ECO:0000256" key="2">
    <source>
        <dbReference type="ARBA" id="ARBA00023002"/>
    </source>
</evidence>
<proteinExistence type="predicted"/>
<keyword evidence="1" id="KW-0285">Flavoprotein</keyword>
<dbReference type="Proteomes" id="UP001228044">
    <property type="component" value="Unassembled WGS sequence"/>
</dbReference>
<evidence type="ECO:0000256" key="1">
    <source>
        <dbReference type="ARBA" id="ARBA00022630"/>
    </source>
</evidence>
<dbReference type="EMBL" id="JAUHHC010000002">
    <property type="protein sequence ID" value="MDN3919974.1"/>
    <property type="molecule type" value="Genomic_DNA"/>
</dbReference>
<dbReference type="InterPro" id="IPR050097">
    <property type="entry name" value="Ferredoxin-NADP_redctase_2"/>
</dbReference>
<dbReference type="InterPro" id="IPR036188">
    <property type="entry name" value="FAD/NAD-bd_sf"/>
</dbReference>